<dbReference type="SUPFAM" id="SSF51419">
    <property type="entry name" value="PLP-binding barrel"/>
    <property type="match status" value="1"/>
</dbReference>
<dbReference type="InterPro" id="IPR001608">
    <property type="entry name" value="Ala_racemase_N"/>
</dbReference>
<evidence type="ECO:0000256" key="1">
    <source>
        <dbReference type="ARBA" id="ARBA00022898"/>
    </source>
</evidence>
<dbReference type="AlphaFoldDB" id="A0A0P1M6M4"/>
<dbReference type="GO" id="GO:0030170">
    <property type="term" value="F:pyridoxal phosphate binding"/>
    <property type="evidence" value="ECO:0007669"/>
    <property type="project" value="UniProtKB-UniRule"/>
</dbReference>
<organism evidence="7 8">
    <name type="scientific">Candidatus Kryptonium thompsonii</name>
    <dbReference type="NCBI Taxonomy" id="1633631"/>
    <lineage>
        <taxon>Bacteria</taxon>
        <taxon>Pseudomonadati</taxon>
        <taxon>Candidatus Kryptoniota</taxon>
        <taxon>Candidatus Kryptonium</taxon>
    </lineage>
</organism>
<feature type="domain" description="Alanine racemase N-terminal" evidence="5">
    <location>
        <begin position="28"/>
        <end position="225"/>
    </location>
</feature>
<keyword evidence="9" id="KW-1185">Reference proteome</keyword>
<dbReference type="PANTHER" id="PTHR10146">
    <property type="entry name" value="PROLINE SYNTHETASE CO-TRANSCRIBED BACTERIAL HOMOLOG PROTEIN"/>
    <property type="match status" value="1"/>
</dbReference>
<evidence type="ECO:0000313" key="6">
    <source>
        <dbReference type="EMBL" id="CUS78351.1"/>
    </source>
</evidence>
<accession>A0A0P1LEZ1</accession>
<keyword evidence="1 2" id="KW-0663">Pyridoxal phosphate</keyword>
<dbReference type="HAMAP" id="MF_02087">
    <property type="entry name" value="PLP_homeostasis"/>
    <property type="match status" value="1"/>
</dbReference>
<accession>A0A0P1M6M4</accession>
<dbReference type="Proteomes" id="UP000182011">
    <property type="component" value="Unassembled WGS sequence"/>
</dbReference>
<accession>A0A0P1LE11</accession>
<feature type="modified residue" description="N6-(pyridoxal phosphate)lysine" evidence="2 3">
    <location>
        <position position="34"/>
    </location>
</feature>
<dbReference type="NCBIfam" id="TIGR00044">
    <property type="entry name" value="YggS family pyridoxal phosphate-dependent enzyme"/>
    <property type="match status" value="1"/>
</dbReference>
<evidence type="ECO:0000313" key="9">
    <source>
        <dbReference type="Proteomes" id="UP000182200"/>
    </source>
</evidence>
<dbReference type="FunFam" id="3.20.20.10:FF:000018">
    <property type="entry name" value="Pyridoxal phosphate homeostasis protein"/>
    <property type="match status" value="1"/>
</dbReference>
<accession>A0A0P1P3M1</accession>
<dbReference type="STRING" id="1633631.GCA_001442925_01042"/>
<comment type="function">
    <text evidence="2">Pyridoxal 5'-phosphate (PLP)-binding protein, which is involved in PLP homeostasis.</text>
</comment>
<dbReference type="CDD" id="cd00635">
    <property type="entry name" value="PLPDE_III_YBL036c_like"/>
    <property type="match status" value="1"/>
</dbReference>
<evidence type="ECO:0000256" key="3">
    <source>
        <dbReference type="PIRSR" id="PIRSR004848-1"/>
    </source>
</evidence>
<evidence type="ECO:0000256" key="4">
    <source>
        <dbReference type="RuleBase" id="RU004514"/>
    </source>
</evidence>
<dbReference type="InterPro" id="IPR029066">
    <property type="entry name" value="PLP-binding_barrel"/>
</dbReference>
<reference evidence="7" key="2">
    <citation type="submission" date="2015-11" db="EMBL/GenBank/DDBJ databases">
        <authorList>
            <person name="Zhang Y."/>
            <person name="Guo Z."/>
        </authorList>
    </citation>
    <scope>NUCLEOTIDE SEQUENCE [LARGE SCALE GENOMIC DNA]</scope>
    <source>
        <strain evidence="7">JGI-4</strain>
    </source>
</reference>
<dbReference type="InterPro" id="IPR011078">
    <property type="entry name" value="PyrdxlP_homeostasis"/>
</dbReference>
<accession>A0A0P1M1S4</accession>
<dbReference type="PIRSF" id="PIRSF004848">
    <property type="entry name" value="YBL036c_PLPDEIII"/>
    <property type="match status" value="1"/>
</dbReference>
<dbReference type="OrthoDB" id="9804072at2"/>
<gene>
    <name evidence="7" type="ORF">JGI4_01043</name>
    <name evidence="6" type="ORF">JGI8_00227</name>
</gene>
<dbReference type="EMBL" id="CZVI01000001">
    <property type="protein sequence ID" value="CUS78351.1"/>
    <property type="molecule type" value="Genomic_DNA"/>
</dbReference>
<evidence type="ECO:0000313" key="8">
    <source>
        <dbReference type="Proteomes" id="UP000182011"/>
    </source>
</evidence>
<dbReference type="PROSITE" id="PS01211">
    <property type="entry name" value="UPF0001"/>
    <property type="match status" value="1"/>
</dbReference>
<dbReference type="RefSeq" id="WP_075426693.1">
    <property type="nucleotide sequence ID" value="NZ_CZVI01000001.1"/>
</dbReference>
<dbReference type="Pfam" id="PF01168">
    <property type="entry name" value="Ala_racemase_N"/>
    <property type="match status" value="1"/>
</dbReference>
<accession>A0A0S4N1S1</accession>
<sequence length="227" mass="25887">MVSENILKIKQKIWEVCQKVGRNPDEITIVAVTKTVPVEKIKEAINAGIYDIGENRVQELLEKRNSLENVRWHFVGHLQTNKVKYIVNFIHLIHSVDSLKLALEIDKRAEKINRPVDVLIEVNTSGEKTKYGVKPEETIEIVKQISENCKFVHIKGLMTLAAYSPDPENARPMFKMLKNLSDEIAKLNLKNVEMKHLSMGMSNDYWIAIEEGATIVRIGTAIFGPRK</sequence>
<evidence type="ECO:0000256" key="2">
    <source>
        <dbReference type="HAMAP-Rule" id="MF_02087"/>
    </source>
</evidence>
<proteinExistence type="inferred from homology"/>
<accession>A0A0P1M7V9</accession>
<accession>A0A0P1M3S1</accession>
<dbReference type="Gene3D" id="3.20.20.10">
    <property type="entry name" value="Alanine racemase"/>
    <property type="match status" value="1"/>
</dbReference>
<name>A0A0P1M6M4_9BACT</name>
<dbReference type="PANTHER" id="PTHR10146:SF14">
    <property type="entry name" value="PYRIDOXAL PHOSPHATE HOMEOSTASIS PROTEIN"/>
    <property type="match status" value="1"/>
</dbReference>
<comment type="similarity">
    <text evidence="2 4">Belongs to the pyridoxal phosphate-binding protein YggS/PROSC family.</text>
</comment>
<comment type="cofactor">
    <cofactor evidence="3">
        <name>pyridoxal 5'-phosphate</name>
        <dbReference type="ChEBI" id="CHEBI:597326"/>
    </cofactor>
</comment>
<protein>
    <recommendedName>
        <fullName evidence="2">Pyridoxal phosphate homeostasis protein</fullName>
        <shortName evidence="2">PLP homeostasis protein</shortName>
    </recommendedName>
</protein>
<dbReference type="EMBL" id="FAOP01000004">
    <property type="protein sequence ID" value="CUU04515.1"/>
    <property type="molecule type" value="Genomic_DNA"/>
</dbReference>
<reference evidence="8 9" key="1">
    <citation type="submission" date="2015-11" db="EMBL/GenBank/DDBJ databases">
        <authorList>
            <person name="Varghese N."/>
        </authorList>
    </citation>
    <scope>NUCLEOTIDE SEQUENCE [LARGE SCALE GENOMIC DNA]</scope>
    <source>
        <strain evidence="6 9">JGI-8</strain>
    </source>
</reference>
<dbReference type="Proteomes" id="UP000182200">
    <property type="component" value="Unassembled WGS sequence"/>
</dbReference>
<evidence type="ECO:0000259" key="5">
    <source>
        <dbReference type="Pfam" id="PF01168"/>
    </source>
</evidence>
<accession>A0A0P1LAT3</accession>
<accession>A0A0P1LB50</accession>
<evidence type="ECO:0000313" key="7">
    <source>
        <dbReference type="EMBL" id="CUU04515.1"/>
    </source>
</evidence>